<dbReference type="PANTHER" id="PTHR45959">
    <property type="entry name" value="BHLH TRANSCRIPTION FACTOR"/>
    <property type="match status" value="1"/>
</dbReference>
<name>A0A368RWR9_SETIT</name>
<proteinExistence type="inferred from homology"/>
<evidence type="ECO:0000256" key="4">
    <source>
        <dbReference type="SAM" id="MobiDB-lite"/>
    </source>
</evidence>
<keyword evidence="3" id="KW-0804">Transcription</keyword>
<dbReference type="Pfam" id="PF00010">
    <property type="entry name" value="HLH"/>
    <property type="match status" value="1"/>
</dbReference>
<reference evidence="6" key="1">
    <citation type="journal article" date="2012" name="Nat. Biotechnol.">
        <title>Reference genome sequence of the model plant Setaria.</title>
        <authorList>
            <person name="Bennetzen J.L."/>
            <person name="Schmutz J."/>
            <person name="Wang H."/>
            <person name="Percifield R."/>
            <person name="Hawkins J."/>
            <person name="Pontaroli A.C."/>
            <person name="Estep M."/>
            <person name="Feng L."/>
            <person name="Vaughn J.N."/>
            <person name="Grimwood J."/>
            <person name="Jenkins J."/>
            <person name="Barry K."/>
            <person name="Lindquist E."/>
            <person name="Hellsten U."/>
            <person name="Deshpande S."/>
            <person name="Wang X."/>
            <person name="Wu X."/>
            <person name="Mitros T."/>
            <person name="Triplett J."/>
            <person name="Yang X."/>
            <person name="Ye C.Y."/>
            <person name="Mauro-Herrera M."/>
            <person name="Wang L."/>
            <person name="Li P."/>
            <person name="Sharma M."/>
            <person name="Sharma R."/>
            <person name="Ronald P.C."/>
            <person name="Panaud O."/>
            <person name="Kellogg E.A."/>
            <person name="Brutnell T.P."/>
            <person name="Doust A.N."/>
            <person name="Tuskan G.A."/>
            <person name="Rokhsar D."/>
            <person name="Devos K.M."/>
        </authorList>
    </citation>
    <scope>NUCLEOTIDE SEQUENCE [LARGE SCALE GENOMIC DNA]</scope>
    <source>
        <strain evidence="6">Yugu1</strain>
    </source>
</reference>
<dbReference type="InterPro" id="IPR011598">
    <property type="entry name" value="bHLH_dom"/>
</dbReference>
<dbReference type="SMART" id="SM00353">
    <property type="entry name" value="HLH"/>
    <property type="match status" value="1"/>
</dbReference>
<dbReference type="OrthoDB" id="690068at2759"/>
<dbReference type="SUPFAM" id="SSF47459">
    <property type="entry name" value="HLH, helix-loop-helix DNA-binding domain"/>
    <property type="match status" value="1"/>
</dbReference>
<reference evidence="6" key="2">
    <citation type="submission" date="2015-07" db="EMBL/GenBank/DDBJ databases">
        <authorList>
            <person name="Noorani M."/>
        </authorList>
    </citation>
    <scope>NUCLEOTIDE SEQUENCE</scope>
    <source>
        <strain evidence="6">Yugu1</strain>
    </source>
</reference>
<dbReference type="InterPro" id="IPR036638">
    <property type="entry name" value="HLH_DNA-bd_sf"/>
</dbReference>
<evidence type="ECO:0000256" key="1">
    <source>
        <dbReference type="ARBA" id="ARBA00005510"/>
    </source>
</evidence>
<feature type="region of interest" description="Disordered" evidence="4">
    <location>
        <begin position="69"/>
        <end position="99"/>
    </location>
</feature>
<protein>
    <recommendedName>
        <fullName evidence="5">BHLH domain-containing protein</fullName>
    </recommendedName>
</protein>
<dbReference type="AlphaFoldDB" id="A0A368RWR9"/>
<sequence>MDDSGLFMQWALSTLQEQQEPPPVPAADDSGSEVTIVSLLDQFGHPASPDCTVPGRPPVLEARRWAATSWSAGDTNSGSDGGGNAPVPVPAMERDGLSPSLDSVKRATAATQTGSVGSGTSQPMSWDFSHSASPRLSNEVMPINYAAAARSSAPYARDHTISERKRREKISQRLIELSTVIPGLTKTDKATILGDAVRYVKELQEKLRVLEDGSRKNGRSFSPVLAKKPRIATPNDEDAVLPSYPPAASNAEIDARISGDNVTVRIHCKDAKGVLVKLLTEVEGLHLSIIDTNVMPFLECTLIINIMAKVEEGFNSKPDDIVGSLKSVLHQHGTRNSTQEKRSSC</sequence>
<evidence type="ECO:0000256" key="2">
    <source>
        <dbReference type="ARBA" id="ARBA00023015"/>
    </source>
</evidence>
<dbReference type="GO" id="GO:0046983">
    <property type="term" value="F:protein dimerization activity"/>
    <property type="evidence" value="ECO:0007669"/>
    <property type="project" value="InterPro"/>
</dbReference>
<feature type="domain" description="BHLH" evidence="5">
    <location>
        <begin position="154"/>
        <end position="203"/>
    </location>
</feature>
<evidence type="ECO:0000259" key="5">
    <source>
        <dbReference type="PROSITE" id="PS50888"/>
    </source>
</evidence>
<comment type="similarity">
    <text evidence="1">Belongs to the bHLH protein family.</text>
</comment>
<evidence type="ECO:0000313" key="6">
    <source>
        <dbReference type="EMBL" id="RCV34543.1"/>
    </source>
</evidence>
<dbReference type="PROSITE" id="PS50888">
    <property type="entry name" value="BHLH"/>
    <property type="match status" value="1"/>
</dbReference>
<evidence type="ECO:0000256" key="3">
    <source>
        <dbReference type="ARBA" id="ARBA00023163"/>
    </source>
</evidence>
<dbReference type="InterPro" id="IPR052610">
    <property type="entry name" value="bHLH_transcription_regulator"/>
</dbReference>
<gene>
    <name evidence="6" type="ORF">SETIT_7G167600v2</name>
</gene>
<dbReference type="PANTHER" id="PTHR45959:SF2">
    <property type="entry name" value="BHLH TRANSCRIPTION FACTOR"/>
    <property type="match status" value="1"/>
</dbReference>
<organism evidence="6">
    <name type="scientific">Setaria italica</name>
    <name type="common">Foxtail millet</name>
    <name type="synonym">Panicum italicum</name>
    <dbReference type="NCBI Taxonomy" id="4555"/>
    <lineage>
        <taxon>Eukaryota</taxon>
        <taxon>Viridiplantae</taxon>
        <taxon>Streptophyta</taxon>
        <taxon>Embryophyta</taxon>
        <taxon>Tracheophyta</taxon>
        <taxon>Spermatophyta</taxon>
        <taxon>Magnoliopsida</taxon>
        <taxon>Liliopsida</taxon>
        <taxon>Poales</taxon>
        <taxon>Poaceae</taxon>
        <taxon>PACMAD clade</taxon>
        <taxon>Panicoideae</taxon>
        <taxon>Panicodae</taxon>
        <taxon>Paniceae</taxon>
        <taxon>Cenchrinae</taxon>
        <taxon>Setaria</taxon>
    </lineage>
</organism>
<dbReference type="Gene3D" id="4.10.280.10">
    <property type="entry name" value="Helix-loop-helix DNA-binding domain"/>
    <property type="match status" value="1"/>
</dbReference>
<keyword evidence="2" id="KW-0805">Transcription regulation</keyword>
<accession>A0A368RWR9</accession>
<dbReference type="EMBL" id="CM003534">
    <property type="protein sequence ID" value="RCV34543.1"/>
    <property type="molecule type" value="Genomic_DNA"/>
</dbReference>
<dbReference type="STRING" id="4555.A0A368RWR9"/>